<name>A0A7X1NEH4_9BURK</name>
<evidence type="ECO:0000256" key="1">
    <source>
        <dbReference type="ARBA" id="ARBA00006295"/>
    </source>
</evidence>
<proteinExistence type="inferred from homology"/>
<dbReference type="NCBIfam" id="TIGR00180">
    <property type="entry name" value="parB_part"/>
    <property type="match status" value="1"/>
</dbReference>
<dbReference type="InterPro" id="IPR036086">
    <property type="entry name" value="ParB/Sulfiredoxin_sf"/>
</dbReference>
<dbReference type="GO" id="GO:0003677">
    <property type="term" value="F:DNA binding"/>
    <property type="evidence" value="ECO:0007669"/>
    <property type="project" value="InterPro"/>
</dbReference>
<evidence type="ECO:0000259" key="3">
    <source>
        <dbReference type="SMART" id="SM00470"/>
    </source>
</evidence>
<organism evidence="4 5">
    <name type="scientific">Paraburkholderia franconis</name>
    <dbReference type="NCBI Taxonomy" id="2654983"/>
    <lineage>
        <taxon>Bacteria</taxon>
        <taxon>Pseudomonadati</taxon>
        <taxon>Pseudomonadota</taxon>
        <taxon>Betaproteobacteria</taxon>
        <taxon>Burkholderiales</taxon>
        <taxon>Burkholderiaceae</taxon>
        <taxon>Paraburkholderia</taxon>
    </lineage>
</organism>
<dbReference type="SMART" id="SM00470">
    <property type="entry name" value="ParB"/>
    <property type="match status" value="1"/>
</dbReference>
<dbReference type="InterPro" id="IPR050336">
    <property type="entry name" value="Chromosome_partition/occlusion"/>
</dbReference>
<dbReference type="GO" id="GO:0005694">
    <property type="term" value="C:chromosome"/>
    <property type="evidence" value="ECO:0007669"/>
    <property type="project" value="TreeGrafter"/>
</dbReference>
<feature type="region of interest" description="Disordered" evidence="2">
    <location>
        <begin position="19"/>
        <end position="39"/>
    </location>
</feature>
<dbReference type="Pfam" id="PF02195">
    <property type="entry name" value="ParB_N"/>
    <property type="match status" value="1"/>
</dbReference>
<evidence type="ECO:0000313" key="4">
    <source>
        <dbReference type="EMBL" id="MPW20056.1"/>
    </source>
</evidence>
<dbReference type="SUPFAM" id="SSF109709">
    <property type="entry name" value="KorB DNA-binding domain-like"/>
    <property type="match status" value="1"/>
</dbReference>
<gene>
    <name evidence="4" type="ORF">GCT13_24980</name>
</gene>
<feature type="domain" description="ParB-like N-terminal" evidence="3">
    <location>
        <begin position="83"/>
        <end position="172"/>
    </location>
</feature>
<dbReference type="SUPFAM" id="SSF110849">
    <property type="entry name" value="ParB/Sulfiredoxin"/>
    <property type="match status" value="1"/>
</dbReference>
<reference evidence="4 5" key="1">
    <citation type="submission" date="2019-10" db="EMBL/GenBank/DDBJ databases">
        <title>Paraburkholderia sp. isolated from nodules of Mimosa pudica from Brazilian Atlantic Forest soils.</title>
        <authorList>
            <person name="Paulitsch F."/>
            <person name="Hungria M."/>
            <person name="Dall'Agnol R."/>
        </authorList>
    </citation>
    <scope>NUCLEOTIDE SEQUENCE [LARGE SCALE GENOMIC DNA]</scope>
    <source>
        <strain evidence="4 5">CNPSo 3157</strain>
    </source>
</reference>
<comment type="caution">
    <text evidence="4">The sequence shown here is derived from an EMBL/GenBank/DDBJ whole genome shotgun (WGS) entry which is preliminary data.</text>
</comment>
<evidence type="ECO:0000313" key="5">
    <source>
        <dbReference type="Proteomes" id="UP000484381"/>
    </source>
</evidence>
<dbReference type="GO" id="GO:0007059">
    <property type="term" value="P:chromosome segregation"/>
    <property type="evidence" value="ECO:0007669"/>
    <property type="project" value="TreeGrafter"/>
</dbReference>
<keyword evidence="5" id="KW-1185">Reference proteome</keyword>
<dbReference type="InterPro" id="IPR004437">
    <property type="entry name" value="ParB/RepB/Spo0J"/>
</dbReference>
<comment type="similarity">
    <text evidence="1">Belongs to the ParB family.</text>
</comment>
<sequence length="341" mass="37185">MSSLKEKMAKGFAISLTEEEEATAASMRSTTPVTGPGQTMQITALRKQIEELKAELKKRDDAGGVSEARLKELEAQLLDASALDVEIYSLVEVPGRRRFMTEEKKLELRENIRHNGLVQPIVVRPLGNGKFEILSGHNRSDQVKALGQERIRAVLKEASDEEAEGAAFWANLLQSDLTDYEKYRGFKQMQERHPKITQAEMSEQSGISETVISYLLSFDDLPHEVLSILSEQPGLIGATAGKTLAGLAKGGRAAEVIAAVGQLAAGKIDQTQAVKLASAKPPKVAAPVDTVKIKRGKAVYCELRRAANVLRLQFKSDEEAKRVQAAIQKILEAESAVPASE</sequence>
<dbReference type="PANTHER" id="PTHR33375:SF1">
    <property type="entry name" value="CHROMOSOME-PARTITIONING PROTEIN PARB-RELATED"/>
    <property type="match status" value="1"/>
</dbReference>
<dbReference type="RefSeq" id="WP_152762646.1">
    <property type="nucleotide sequence ID" value="NZ_WHNP01000025.1"/>
</dbReference>
<dbReference type="Gene3D" id="3.90.1530.30">
    <property type="match status" value="1"/>
</dbReference>
<accession>A0A7X1NEH4</accession>
<evidence type="ECO:0000256" key="2">
    <source>
        <dbReference type="SAM" id="MobiDB-lite"/>
    </source>
</evidence>
<protein>
    <submittedName>
        <fullName evidence="4">ParB/RepB/Spo0J family partition protein</fullName>
    </submittedName>
</protein>
<dbReference type="InterPro" id="IPR003115">
    <property type="entry name" value="ParB_N"/>
</dbReference>
<dbReference type="EMBL" id="WHNP01000025">
    <property type="protein sequence ID" value="MPW20056.1"/>
    <property type="molecule type" value="Genomic_DNA"/>
</dbReference>
<dbReference type="PANTHER" id="PTHR33375">
    <property type="entry name" value="CHROMOSOME-PARTITIONING PROTEIN PARB-RELATED"/>
    <property type="match status" value="1"/>
</dbReference>
<dbReference type="AlphaFoldDB" id="A0A7X1NEH4"/>
<dbReference type="Gene3D" id="1.10.10.2830">
    <property type="match status" value="1"/>
</dbReference>
<dbReference type="Proteomes" id="UP000484381">
    <property type="component" value="Unassembled WGS sequence"/>
</dbReference>